<dbReference type="AlphaFoldDB" id="A0A2P7V8J8"/>
<evidence type="ECO:0000256" key="6">
    <source>
        <dbReference type="ARBA" id="ARBA00022741"/>
    </source>
</evidence>
<protein>
    <submittedName>
        <fullName evidence="11">Nickel import ATP-binding protein NikD</fullName>
    </submittedName>
</protein>
<keyword evidence="7 11" id="KW-0067">ATP-binding</keyword>
<dbReference type="InterPro" id="IPR027417">
    <property type="entry name" value="P-loop_NTPase"/>
</dbReference>
<dbReference type="PANTHER" id="PTHR43297">
    <property type="entry name" value="OLIGOPEPTIDE TRANSPORT ATP-BINDING PROTEIN APPD"/>
    <property type="match status" value="1"/>
</dbReference>
<dbReference type="Pfam" id="PF00005">
    <property type="entry name" value="ABC_tran"/>
    <property type="match status" value="1"/>
</dbReference>
<keyword evidence="5" id="KW-0997">Cell inner membrane</keyword>
<dbReference type="InterPro" id="IPR013563">
    <property type="entry name" value="Oligopep_ABC_C"/>
</dbReference>
<comment type="similarity">
    <text evidence="2">Belongs to the ABC transporter superfamily.</text>
</comment>
<gene>
    <name evidence="11" type="ORF">C7R93_12415</name>
</gene>
<dbReference type="GO" id="GO:0015833">
    <property type="term" value="P:peptide transport"/>
    <property type="evidence" value="ECO:0007669"/>
    <property type="project" value="InterPro"/>
</dbReference>
<evidence type="ECO:0000259" key="10">
    <source>
        <dbReference type="PROSITE" id="PS50893"/>
    </source>
</evidence>
<evidence type="ECO:0000256" key="7">
    <source>
        <dbReference type="ARBA" id="ARBA00022840"/>
    </source>
</evidence>
<dbReference type="Gene3D" id="3.40.50.300">
    <property type="entry name" value="P-loop containing nucleotide triphosphate hydrolases"/>
    <property type="match status" value="1"/>
</dbReference>
<dbReference type="InterPro" id="IPR017871">
    <property type="entry name" value="ABC_transporter-like_CS"/>
</dbReference>
<keyword evidence="3" id="KW-0813">Transport</keyword>
<dbReference type="PANTHER" id="PTHR43297:SF14">
    <property type="entry name" value="ATPASE AAA-TYPE CORE DOMAIN-CONTAINING PROTEIN"/>
    <property type="match status" value="1"/>
</dbReference>
<dbReference type="PROSITE" id="PS50893">
    <property type="entry name" value="ABC_TRANSPORTER_2"/>
    <property type="match status" value="1"/>
</dbReference>
<dbReference type="SUPFAM" id="SSF52540">
    <property type="entry name" value="P-loop containing nucleoside triphosphate hydrolases"/>
    <property type="match status" value="1"/>
</dbReference>
<evidence type="ECO:0000256" key="1">
    <source>
        <dbReference type="ARBA" id="ARBA00004202"/>
    </source>
</evidence>
<comment type="subcellular location">
    <subcellularLocation>
        <location evidence="1">Cell membrane</location>
        <topology evidence="1">Peripheral membrane protein</topology>
    </subcellularLocation>
</comment>
<dbReference type="PROSITE" id="PS00211">
    <property type="entry name" value="ABC_TRANSPORTER_1"/>
    <property type="match status" value="1"/>
</dbReference>
<dbReference type="EMBL" id="PXZM01000018">
    <property type="protein sequence ID" value="PSJ95529.1"/>
    <property type="molecule type" value="Genomic_DNA"/>
</dbReference>
<dbReference type="InterPro" id="IPR050388">
    <property type="entry name" value="ABC_Ni/Peptide_Import"/>
</dbReference>
<evidence type="ECO:0000256" key="5">
    <source>
        <dbReference type="ARBA" id="ARBA00022519"/>
    </source>
</evidence>
<dbReference type="GO" id="GO:0005886">
    <property type="term" value="C:plasma membrane"/>
    <property type="evidence" value="ECO:0007669"/>
    <property type="project" value="UniProtKB-SubCell"/>
</dbReference>
<dbReference type="RefSeq" id="WP_106839096.1">
    <property type="nucleotide sequence ID" value="NZ_JBCNIW010000029.1"/>
</dbReference>
<dbReference type="InterPro" id="IPR003593">
    <property type="entry name" value="AAA+_ATPase"/>
</dbReference>
<evidence type="ECO:0000313" key="12">
    <source>
        <dbReference type="Proteomes" id="UP000240419"/>
    </source>
</evidence>
<reference evidence="11 12" key="1">
    <citation type="submission" date="2018-03" db="EMBL/GenBank/DDBJ databases">
        <title>Brevisbacillus phylogenomics.</title>
        <authorList>
            <person name="Dunlap C."/>
        </authorList>
    </citation>
    <scope>NUCLEOTIDE SEQUENCE [LARGE SCALE GENOMIC DNA]</scope>
    <source>
        <strain evidence="11 12">NRRL NRS-1210</strain>
    </source>
</reference>
<dbReference type="FunFam" id="3.40.50.300:FF:000016">
    <property type="entry name" value="Oligopeptide ABC transporter ATP-binding component"/>
    <property type="match status" value="1"/>
</dbReference>
<keyword evidence="4" id="KW-1003">Cell membrane</keyword>
<evidence type="ECO:0000256" key="2">
    <source>
        <dbReference type="ARBA" id="ARBA00005417"/>
    </source>
</evidence>
<feature type="domain" description="ABC transporter" evidence="10">
    <location>
        <begin position="7"/>
        <end position="257"/>
    </location>
</feature>
<dbReference type="InterPro" id="IPR003439">
    <property type="entry name" value="ABC_transporter-like_ATP-bd"/>
</dbReference>
<dbReference type="Proteomes" id="UP000240419">
    <property type="component" value="Unassembled WGS sequence"/>
</dbReference>
<keyword evidence="6" id="KW-0547">Nucleotide-binding</keyword>
<dbReference type="GO" id="GO:0016887">
    <property type="term" value="F:ATP hydrolysis activity"/>
    <property type="evidence" value="ECO:0007669"/>
    <property type="project" value="InterPro"/>
</dbReference>
<dbReference type="Pfam" id="PF08352">
    <property type="entry name" value="oligo_HPY"/>
    <property type="match status" value="1"/>
</dbReference>
<keyword evidence="8" id="KW-1278">Translocase</keyword>
<dbReference type="SMART" id="SM00382">
    <property type="entry name" value="AAA"/>
    <property type="match status" value="1"/>
</dbReference>
<name>A0A2P7V8J8_9BACL</name>
<keyword evidence="12" id="KW-1185">Reference proteome</keyword>
<keyword evidence="9" id="KW-0472">Membrane</keyword>
<comment type="caution">
    <text evidence="11">The sequence shown here is derived from an EMBL/GenBank/DDBJ whole genome shotgun (WGS) entry which is preliminary data.</text>
</comment>
<evidence type="ECO:0000313" key="11">
    <source>
        <dbReference type="EMBL" id="PSJ95529.1"/>
    </source>
</evidence>
<dbReference type="OrthoDB" id="9802264at2"/>
<evidence type="ECO:0000256" key="8">
    <source>
        <dbReference type="ARBA" id="ARBA00022967"/>
    </source>
</evidence>
<evidence type="ECO:0000256" key="4">
    <source>
        <dbReference type="ARBA" id="ARBA00022475"/>
    </source>
</evidence>
<dbReference type="GO" id="GO:0005524">
    <property type="term" value="F:ATP binding"/>
    <property type="evidence" value="ECO:0007669"/>
    <property type="project" value="UniProtKB-KW"/>
</dbReference>
<proteinExistence type="inferred from homology"/>
<evidence type="ECO:0000256" key="3">
    <source>
        <dbReference type="ARBA" id="ARBA00022448"/>
    </source>
</evidence>
<evidence type="ECO:0000256" key="9">
    <source>
        <dbReference type="ARBA" id="ARBA00023136"/>
    </source>
</evidence>
<sequence>MTTQSIMTVNDLHVHVSTDHCQVPILNGVSFDLQAGKVFGLVGESGSGKTMTCLALVNLLPNKSKVVRGSIKLKNKDLRNLSASEMRQIRGKEIAMIMQNPMSAFNPVVTIGQHFRETLRTHLQVTQKQAEEMAIAYLELMQLPRPDLLLKQYPFQLSGGMLQRVMIAIAVSLQPSIIIADEPTTALDATNQLQILDQLNMLRKEYNTSILLVSHDLGAIAYLADEVAVMNSGNIVERAPVSTLFNRPSHPYTKALLESRLSLSRKACETLE</sequence>
<dbReference type="CDD" id="cd03257">
    <property type="entry name" value="ABC_NikE_OppD_transporters"/>
    <property type="match status" value="1"/>
</dbReference>
<accession>A0A2P7V8J8</accession>
<organism evidence="11 12">
    <name type="scientific">Brevibacillus fortis</name>
    <dbReference type="NCBI Taxonomy" id="2126352"/>
    <lineage>
        <taxon>Bacteria</taxon>
        <taxon>Bacillati</taxon>
        <taxon>Bacillota</taxon>
        <taxon>Bacilli</taxon>
        <taxon>Bacillales</taxon>
        <taxon>Paenibacillaceae</taxon>
        <taxon>Brevibacillus</taxon>
    </lineage>
</organism>